<evidence type="ECO:0000256" key="2">
    <source>
        <dbReference type="ARBA" id="ARBA00022679"/>
    </source>
</evidence>
<comment type="domain">
    <text evidence="7">The DHHC domain is required for palmitoyltransferase activity.</text>
</comment>
<feature type="transmembrane region" description="Helical" evidence="7">
    <location>
        <begin position="51"/>
        <end position="83"/>
    </location>
</feature>
<comment type="subcellular location">
    <subcellularLocation>
        <location evidence="1">Membrane</location>
        <topology evidence="1">Multi-pass membrane protein</topology>
    </subcellularLocation>
</comment>
<comment type="similarity">
    <text evidence="7">Belongs to the DHHC palmitoyltransferase family.</text>
</comment>
<feature type="transmembrane region" description="Helical" evidence="7">
    <location>
        <begin position="241"/>
        <end position="260"/>
    </location>
</feature>
<evidence type="ECO:0000313" key="10">
    <source>
        <dbReference type="Proteomes" id="UP000654075"/>
    </source>
</evidence>
<keyword evidence="6 7" id="KW-0012">Acyltransferase</keyword>
<name>A0A813HDU5_POLGL</name>
<dbReference type="Pfam" id="PF01529">
    <property type="entry name" value="DHHC"/>
    <property type="match status" value="1"/>
</dbReference>
<dbReference type="EC" id="2.3.1.225" evidence="7"/>
<keyword evidence="2 7" id="KW-0808">Transferase</keyword>
<proteinExistence type="inferred from homology"/>
<dbReference type="AlphaFoldDB" id="A0A813HDU5"/>
<feature type="transmembrane region" description="Helical" evidence="7">
    <location>
        <begin position="112"/>
        <end position="135"/>
    </location>
</feature>
<dbReference type="InterPro" id="IPR001594">
    <property type="entry name" value="Palmitoyltrfase_DHHC"/>
</dbReference>
<feature type="transmembrane region" description="Helical" evidence="7">
    <location>
        <begin position="280"/>
        <end position="300"/>
    </location>
</feature>
<dbReference type="Proteomes" id="UP000654075">
    <property type="component" value="Unassembled WGS sequence"/>
</dbReference>
<comment type="catalytic activity">
    <reaction evidence="7">
        <text>L-cysteinyl-[protein] + hexadecanoyl-CoA = S-hexadecanoyl-L-cysteinyl-[protein] + CoA</text>
        <dbReference type="Rhea" id="RHEA:36683"/>
        <dbReference type="Rhea" id="RHEA-COMP:10131"/>
        <dbReference type="Rhea" id="RHEA-COMP:11032"/>
        <dbReference type="ChEBI" id="CHEBI:29950"/>
        <dbReference type="ChEBI" id="CHEBI:57287"/>
        <dbReference type="ChEBI" id="CHEBI:57379"/>
        <dbReference type="ChEBI" id="CHEBI:74151"/>
        <dbReference type="EC" id="2.3.1.225"/>
    </reaction>
</comment>
<dbReference type="GO" id="GO:0016020">
    <property type="term" value="C:membrane"/>
    <property type="evidence" value="ECO:0007669"/>
    <property type="project" value="UniProtKB-SubCell"/>
</dbReference>
<dbReference type="OrthoDB" id="9909019at2759"/>
<dbReference type="InterPro" id="IPR039859">
    <property type="entry name" value="PFA4/ZDH16/20/ERF2-like"/>
</dbReference>
<comment type="caution">
    <text evidence="9">The sequence shown here is derived from an EMBL/GenBank/DDBJ whole genome shotgun (WGS) entry which is preliminary data.</text>
</comment>
<dbReference type="EMBL" id="CAJNNV010031440">
    <property type="protein sequence ID" value="CAE8636226.1"/>
    <property type="molecule type" value="Genomic_DNA"/>
</dbReference>
<evidence type="ECO:0000259" key="8">
    <source>
        <dbReference type="Pfam" id="PF01529"/>
    </source>
</evidence>
<evidence type="ECO:0000256" key="1">
    <source>
        <dbReference type="ARBA" id="ARBA00004141"/>
    </source>
</evidence>
<feature type="transmembrane region" description="Helical" evidence="7">
    <location>
        <begin position="19"/>
        <end position="39"/>
    </location>
</feature>
<feature type="domain" description="Palmitoyltransferase DHHC" evidence="8">
    <location>
        <begin position="1"/>
        <end position="96"/>
    </location>
</feature>
<keyword evidence="3 7" id="KW-0812">Transmembrane</keyword>
<keyword evidence="5 7" id="KW-0472">Membrane</keyword>
<evidence type="ECO:0000256" key="7">
    <source>
        <dbReference type="RuleBase" id="RU079119"/>
    </source>
</evidence>
<keyword evidence="4 7" id="KW-1133">Transmembrane helix</keyword>
<reference evidence="9" key="1">
    <citation type="submission" date="2021-02" db="EMBL/GenBank/DDBJ databases">
        <authorList>
            <person name="Dougan E. K."/>
            <person name="Rhodes N."/>
            <person name="Thang M."/>
            <person name="Chan C."/>
        </authorList>
    </citation>
    <scope>NUCLEOTIDE SEQUENCE</scope>
</reference>
<evidence type="ECO:0000256" key="3">
    <source>
        <dbReference type="ARBA" id="ARBA00022692"/>
    </source>
</evidence>
<evidence type="ECO:0000256" key="6">
    <source>
        <dbReference type="ARBA" id="ARBA00023315"/>
    </source>
</evidence>
<keyword evidence="10" id="KW-1185">Reference proteome</keyword>
<evidence type="ECO:0000256" key="4">
    <source>
        <dbReference type="ARBA" id="ARBA00022989"/>
    </source>
</evidence>
<evidence type="ECO:0000313" key="9">
    <source>
        <dbReference type="EMBL" id="CAE8636226.1"/>
    </source>
</evidence>
<feature type="transmembrane region" description="Helical" evidence="7">
    <location>
        <begin position="208"/>
        <end position="229"/>
    </location>
</feature>
<gene>
    <name evidence="9" type="ORF">PGLA1383_LOCUS51728</name>
</gene>
<organism evidence="9 10">
    <name type="scientific">Polarella glacialis</name>
    <name type="common">Dinoflagellate</name>
    <dbReference type="NCBI Taxonomy" id="89957"/>
    <lineage>
        <taxon>Eukaryota</taxon>
        <taxon>Sar</taxon>
        <taxon>Alveolata</taxon>
        <taxon>Dinophyceae</taxon>
        <taxon>Suessiales</taxon>
        <taxon>Suessiaceae</taxon>
        <taxon>Polarella</taxon>
    </lineage>
</organism>
<feature type="non-terminal residue" evidence="9">
    <location>
        <position position="375"/>
    </location>
</feature>
<accession>A0A813HDU5</accession>
<evidence type="ECO:0000256" key="5">
    <source>
        <dbReference type="ARBA" id="ARBA00023136"/>
    </source>
</evidence>
<dbReference type="GO" id="GO:0019706">
    <property type="term" value="F:protein-cysteine S-palmitoyltransferase activity"/>
    <property type="evidence" value="ECO:0007669"/>
    <property type="project" value="UniProtKB-EC"/>
</dbReference>
<sequence length="375" mass="42152">MDHHCPWIYNCVGYGNYKYFFLLLLYSMIDCHFIVWTMAETVQKYANDTATLFWTMFITFFGETLALFLRALVSMFFCLLIWLMAKAMTTIEFCEKSSPAKDLAESQTYESVYYLGMAGNIRAVLGHNAILALLFRIMDLFRYATIRDFTDERVVMCCEELEEAENDIFGLATSFLLVQMARYCITGVLPNAEGEERPFHPHGMTSAFLLIGMGTVCLVLGILLAFVPIGNKKLKHVSETMQNTLGMVFAWAVLVGARMVSREWAPLVQLVGDYATMRRLTIALTLSTCAITVIGALDLISDRLSGRDAKQLARVLQNMINVLSILIGLSWEACFESGVAELAQVSGDPERTTLLLSVGTIMVVVPAWRKHILER</sequence>
<protein>
    <recommendedName>
        <fullName evidence="7">Palmitoyltransferase</fullName>
        <ecNumber evidence="7">2.3.1.225</ecNumber>
    </recommendedName>
</protein>
<dbReference type="PROSITE" id="PS50216">
    <property type="entry name" value="DHHC"/>
    <property type="match status" value="1"/>
</dbReference>
<dbReference type="PANTHER" id="PTHR12246">
    <property type="entry name" value="PALMITOYLTRANSFERASE ZDHHC16"/>
    <property type="match status" value="1"/>
</dbReference>